<sequence length="64" mass="8078">MWRRWRRRCVVCGLRWRSCPDRRRSAPTTRDERLPPYWVTATTDEYDQLARARVWRQKNAGRWW</sequence>
<name>A0ABV8KFB4_9ACTN</name>
<evidence type="ECO:0000313" key="2">
    <source>
        <dbReference type="Proteomes" id="UP001595868"/>
    </source>
</evidence>
<dbReference type="RefSeq" id="WP_377541685.1">
    <property type="nucleotide sequence ID" value="NZ_JBHSBN010000001.1"/>
</dbReference>
<proteinExistence type="predicted"/>
<keyword evidence="2" id="KW-1185">Reference proteome</keyword>
<dbReference type="Proteomes" id="UP001595868">
    <property type="component" value="Unassembled WGS sequence"/>
</dbReference>
<dbReference type="EMBL" id="JBHSBN010000001">
    <property type="protein sequence ID" value="MFC4104760.1"/>
    <property type="molecule type" value="Genomic_DNA"/>
</dbReference>
<evidence type="ECO:0000313" key="1">
    <source>
        <dbReference type="EMBL" id="MFC4104760.1"/>
    </source>
</evidence>
<protein>
    <submittedName>
        <fullName evidence="1">Uncharacterized protein</fullName>
    </submittedName>
</protein>
<comment type="caution">
    <text evidence="1">The sequence shown here is derived from an EMBL/GenBank/DDBJ whole genome shotgun (WGS) entry which is preliminary data.</text>
</comment>
<gene>
    <name evidence="1" type="ORF">ACFOX0_02240</name>
</gene>
<reference evidence="2" key="1">
    <citation type="journal article" date="2019" name="Int. J. Syst. Evol. Microbiol.">
        <title>The Global Catalogue of Microorganisms (GCM) 10K type strain sequencing project: providing services to taxonomists for standard genome sequencing and annotation.</title>
        <authorList>
            <consortium name="The Broad Institute Genomics Platform"/>
            <consortium name="The Broad Institute Genome Sequencing Center for Infectious Disease"/>
            <person name="Wu L."/>
            <person name="Ma J."/>
        </authorList>
    </citation>
    <scope>NUCLEOTIDE SEQUENCE [LARGE SCALE GENOMIC DNA]</scope>
    <source>
        <strain evidence="2">2902at01</strain>
    </source>
</reference>
<accession>A0ABV8KFB4</accession>
<organism evidence="1 2">
    <name type="scientific">Micromonospora zhanjiangensis</name>
    <dbReference type="NCBI Taxonomy" id="1522057"/>
    <lineage>
        <taxon>Bacteria</taxon>
        <taxon>Bacillati</taxon>
        <taxon>Actinomycetota</taxon>
        <taxon>Actinomycetes</taxon>
        <taxon>Micromonosporales</taxon>
        <taxon>Micromonosporaceae</taxon>
        <taxon>Micromonospora</taxon>
    </lineage>
</organism>